<dbReference type="PANTHER" id="PTHR43065">
    <property type="entry name" value="SENSOR HISTIDINE KINASE"/>
    <property type="match status" value="1"/>
</dbReference>
<dbReference type="GO" id="GO:0004673">
    <property type="term" value="F:protein histidine kinase activity"/>
    <property type="evidence" value="ECO:0007669"/>
    <property type="project" value="UniProtKB-EC"/>
</dbReference>
<dbReference type="Proteomes" id="UP000739411">
    <property type="component" value="Unassembled WGS sequence"/>
</dbReference>
<dbReference type="Gene3D" id="3.30.565.10">
    <property type="entry name" value="Histidine kinase-like ATPase, C-terminal domain"/>
    <property type="match status" value="1"/>
</dbReference>
<evidence type="ECO:0000259" key="3">
    <source>
        <dbReference type="PROSITE" id="PS50109"/>
    </source>
</evidence>
<dbReference type="InterPro" id="IPR004358">
    <property type="entry name" value="Sig_transdc_His_kin-like_C"/>
</dbReference>
<feature type="domain" description="Histidine kinase" evidence="3">
    <location>
        <begin position="1"/>
        <end position="184"/>
    </location>
</feature>
<evidence type="ECO:0000313" key="4">
    <source>
        <dbReference type="EMBL" id="MBK7415098.1"/>
    </source>
</evidence>
<comment type="caution">
    <text evidence="4">The sequence shown here is derived from an EMBL/GenBank/DDBJ whole genome shotgun (WGS) entry which is preliminary data.</text>
</comment>
<gene>
    <name evidence="4" type="ORF">IPJ38_08295</name>
</gene>
<dbReference type="EMBL" id="JADJMS010000016">
    <property type="protein sequence ID" value="MBK7415098.1"/>
    <property type="molecule type" value="Genomic_DNA"/>
</dbReference>
<dbReference type="EC" id="2.7.13.3" evidence="2"/>
<dbReference type="PRINTS" id="PR00344">
    <property type="entry name" value="BCTRLSENSOR"/>
</dbReference>
<accession>A0A935MQP8</accession>
<dbReference type="PANTHER" id="PTHR43065:SF50">
    <property type="entry name" value="HISTIDINE KINASE"/>
    <property type="match status" value="1"/>
</dbReference>
<dbReference type="InterPro" id="IPR036890">
    <property type="entry name" value="HATPase_C_sf"/>
</dbReference>
<comment type="catalytic activity">
    <reaction evidence="1">
        <text>ATP + protein L-histidine = ADP + protein N-phospho-L-histidine.</text>
        <dbReference type="EC" id="2.7.13.3"/>
    </reaction>
</comment>
<dbReference type="SMART" id="SM00387">
    <property type="entry name" value="HATPase_c"/>
    <property type="match status" value="1"/>
</dbReference>
<reference evidence="4 5" key="1">
    <citation type="submission" date="2020-10" db="EMBL/GenBank/DDBJ databases">
        <title>Connecting structure to function with the recovery of over 1000 high-quality activated sludge metagenome-assembled genomes encoding full-length rRNA genes using long-read sequencing.</title>
        <authorList>
            <person name="Singleton C.M."/>
            <person name="Petriglieri F."/>
            <person name="Kristensen J.M."/>
            <person name="Kirkegaard R.H."/>
            <person name="Michaelsen T.Y."/>
            <person name="Andersen M.H."/>
            <person name="Karst S.M."/>
            <person name="Dueholm M.S."/>
            <person name="Nielsen P.H."/>
            <person name="Albertsen M."/>
        </authorList>
    </citation>
    <scope>NUCLEOTIDE SEQUENCE [LARGE SCALE GENOMIC DNA]</scope>
    <source>
        <strain evidence="4">EsbW_18-Q3-R4-48_BATAC.463</strain>
    </source>
</reference>
<dbReference type="AlphaFoldDB" id="A0A935MQP8"/>
<dbReference type="InterPro" id="IPR003594">
    <property type="entry name" value="HATPase_dom"/>
</dbReference>
<organism evidence="4 5">
    <name type="scientific">Candidatus Dechloromonas phosphorivorans</name>
    <dbReference type="NCBI Taxonomy" id="2899244"/>
    <lineage>
        <taxon>Bacteria</taxon>
        <taxon>Pseudomonadati</taxon>
        <taxon>Pseudomonadota</taxon>
        <taxon>Betaproteobacteria</taxon>
        <taxon>Rhodocyclales</taxon>
        <taxon>Azonexaceae</taxon>
        <taxon>Dechloromonas</taxon>
    </lineage>
</organism>
<evidence type="ECO:0000256" key="1">
    <source>
        <dbReference type="ARBA" id="ARBA00000085"/>
    </source>
</evidence>
<sequence length="197" mass="22050">MKEDIFSLLGESKDGLGRVRKIVQDLKSFSRVGEQEWQEADLHQGLDSTLNIVWNELKYKCKVVKEYGDIPHVYCLISQINQVFMNLLVNASHAIETQGTITIRTRQTDENWVCVEVGDTGKGIAPEHITRIFEPFFTTKPVGMGTGLGLSLSYGIVQRHGGRIEVDSQIGIGSNFRLLLPIRPPADHIKQDSEISS</sequence>
<dbReference type="SUPFAM" id="SSF55874">
    <property type="entry name" value="ATPase domain of HSP90 chaperone/DNA topoisomerase II/histidine kinase"/>
    <property type="match status" value="1"/>
</dbReference>
<dbReference type="PROSITE" id="PS50109">
    <property type="entry name" value="HIS_KIN"/>
    <property type="match status" value="1"/>
</dbReference>
<evidence type="ECO:0000256" key="2">
    <source>
        <dbReference type="ARBA" id="ARBA00012438"/>
    </source>
</evidence>
<dbReference type="Pfam" id="PF02518">
    <property type="entry name" value="HATPase_c"/>
    <property type="match status" value="1"/>
</dbReference>
<protein>
    <recommendedName>
        <fullName evidence="2">histidine kinase</fullName>
        <ecNumber evidence="2">2.7.13.3</ecNumber>
    </recommendedName>
</protein>
<evidence type="ECO:0000313" key="5">
    <source>
        <dbReference type="Proteomes" id="UP000739411"/>
    </source>
</evidence>
<dbReference type="InterPro" id="IPR005467">
    <property type="entry name" value="His_kinase_dom"/>
</dbReference>
<proteinExistence type="predicted"/>
<name>A0A935MQP8_9RHOO</name>